<organism evidence="4 5">
    <name type="scientific">Candidatus Marsarchaeota G1 archaeon OSP_D</name>
    <dbReference type="NCBI Taxonomy" id="1978155"/>
    <lineage>
        <taxon>Archaea</taxon>
        <taxon>Candidatus Marsarchaeota</taxon>
        <taxon>Candidatus Marsarchaeota group 1</taxon>
    </lineage>
</organism>
<dbReference type="GO" id="GO:0006285">
    <property type="term" value="P:base-excision repair, AP site formation"/>
    <property type="evidence" value="ECO:0007669"/>
    <property type="project" value="TreeGrafter"/>
</dbReference>
<keyword evidence="1" id="KW-0227">DNA damage</keyword>
<dbReference type="InterPro" id="IPR003265">
    <property type="entry name" value="HhH-GPD_domain"/>
</dbReference>
<feature type="domain" description="HhH-GPD" evidence="3">
    <location>
        <begin position="135"/>
        <end position="297"/>
    </location>
</feature>
<dbReference type="Gene3D" id="1.10.1670.10">
    <property type="entry name" value="Helix-hairpin-Helix base-excision DNA repair enzymes (C-terminal)"/>
    <property type="match status" value="1"/>
</dbReference>
<dbReference type="CDD" id="cd00056">
    <property type="entry name" value="ENDO3c"/>
    <property type="match status" value="1"/>
</dbReference>
<accession>A0A2R6A6A1</accession>
<gene>
    <name evidence="4" type="ORF">B9Q01_09705</name>
</gene>
<dbReference type="AlphaFoldDB" id="A0A2R6A6A1"/>
<dbReference type="SMART" id="SM00478">
    <property type="entry name" value="ENDO3c"/>
    <property type="match status" value="1"/>
</dbReference>
<dbReference type="InterPro" id="IPR037046">
    <property type="entry name" value="AlkA_N_sf"/>
</dbReference>
<dbReference type="PANTHER" id="PTHR43003">
    <property type="entry name" value="DNA-3-METHYLADENINE GLYCOSYLASE"/>
    <property type="match status" value="1"/>
</dbReference>
<dbReference type="SUPFAM" id="SSF48150">
    <property type="entry name" value="DNA-glycosylase"/>
    <property type="match status" value="1"/>
</dbReference>
<comment type="caution">
    <text evidence="4">The sequence shown here is derived from an EMBL/GenBank/DDBJ whole genome shotgun (WGS) entry which is preliminary data.</text>
</comment>
<evidence type="ECO:0000256" key="1">
    <source>
        <dbReference type="ARBA" id="ARBA00022763"/>
    </source>
</evidence>
<evidence type="ECO:0000313" key="4">
    <source>
        <dbReference type="EMBL" id="PSN81867.1"/>
    </source>
</evidence>
<evidence type="ECO:0000259" key="3">
    <source>
        <dbReference type="SMART" id="SM00478"/>
    </source>
</evidence>
<dbReference type="Pfam" id="PF00730">
    <property type="entry name" value="HhH-GPD"/>
    <property type="match status" value="1"/>
</dbReference>
<name>A0A2R6A6A1_9ARCH</name>
<evidence type="ECO:0000313" key="5">
    <source>
        <dbReference type="Proteomes" id="UP000240880"/>
    </source>
</evidence>
<dbReference type="EMBL" id="NEXC01000128">
    <property type="protein sequence ID" value="PSN81867.1"/>
    <property type="molecule type" value="Genomic_DNA"/>
</dbReference>
<dbReference type="GO" id="GO:0032993">
    <property type="term" value="C:protein-DNA complex"/>
    <property type="evidence" value="ECO:0007669"/>
    <property type="project" value="TreeGrafter"/>
</dbReference>
<dbReference type="InterPro" id="IPR011257">
    <property type="entry name" value="DNA_glycosylase"/>
</dbReference>
<dbReference type="Gene3D" id="1.10.340.30">
    <property type="entry name" value="Hypothetical protein, domain 2"/>
    <property type="match status" value="1"/>
</dbReference>
<keyword evidence="2" id="KW-0234">DNA repair</keyword>
<dbReference type="PANTHER" id="PTHR43003:SF5">
    <property type="entry name" value="DNA-3-METHYLADENINE GLYCOSYLASE"/>
    <property type="match status" value="1"/>
</dbReference>
<dbReference type="Gene3D" id="3.30.310.20">
    <property type="entry name" value="DNA-3-methyladenine glycosylase AlkA, N-terminal domain"/>
    <property type="match status" value="1"/>
</dbReference>
<dbReference type="InterPro" id="IPR051912">
    <property type="entry name" value="Alkylbase_DNA_Glycosylase/TA"/>
</dbReference>
<protein>
    <recommendedName>
        <fullName evidence="3">HhH-GPD domain-containing protein</fullName>
    </recommendedName>
</protein>
<evidence type="ECO:0000256" key="2">
    <source>
        <dbReference type="ARBA" id="ARBA00023204"/>
    </source>
</evidence>
<dbReference type="GO" id="GO:0006307">
    <property type="term" value="P:DNA alkylation repair"/>
    <property type="evidence" value="ECO:0007669"/>
    <property type="project" value="TreeGrafter"/>
</dbReference>
<proteinExistence type="predicted"/>
<sequence>MEKSLEISPIPPFSLKYTVWALKRSVANEVDSFKREVFSRIELIDGKAVLLEVTQKGSNEEPKLFVRALSKEPVEELEVKVEKRVQKLLGVYVELSRFYDLVKGDEQVFPLVRKFMGLKPPRFSTLFEALVNAVACQQVSLEVGLTLLSRLSRRFGKSFDGSSSHSFADPSRIVSAPISSIRELGFSFRKSVVIRELASFYLKGELDDESFEKMGNEQAFKALDAIPGIGRWSAEYALLRGLGRLEVFPADDVGAAKNLGSWLGTERKLSYEEVNKLTSKWGSYRGMIYFHLLLKKLSEEGVV</sequence>
<dbReference type="GO" id="GO:0043916">
    <property type="term" value="F:DNA-7-methylguanine glycosylase activity"/>
    <property type="evidence" value="ECO:0007669"/>
    <property type="project" value="TreeGrafter"/>
</dbReference>
<dbReference type="InterPro" id="IPR023170">
    <property type="entry name" value="HhH_base_excis_C"/>
</dbReference>
<dbReference type="GO" id="GO:0008725">
    <property type="term" value="F:DNA-3-methyladenine glycosylase activity"/>
    <property type="evidence" value="ECO:0007669"/>
    <property type="project" value="TreeGrafter"/>
</dbReference>
<dbReference type="Proteomes" id="UP000240880">
    <property type="component" value="Unassembled WGS sequence"/>
</dbReference>
<reference evidence="4 5" key="1">
    <citation type="submission" date="2017-04" db="EMBL/GenBank/DDBJ databases">
        <title>Novel microbial lineages endemic to geothermal iron-oxide mats fill important gaps in the evolutionary history of Archaea.</title>
        <authorList>
            <person name="Jay Z.J."/>
            <person name="Beam J.P."/>
            <person name="Dlakic M."/>
            <person name="Rusch D.B."/>
            <person name="Kozubal M.A."/>
            <person name="Inskeep W.P."/>
        </authorList>
    </citation>
    <scope>NUCLEOTIDE SEQUENCE [LARGE SCALE GENOMIC DNA]</scope>
    <source>
        <strain evidence="4">OSP_D</strain>
    </source>
</reference>
<dbReference type="GO" id="GO:0032131">
    <property type="term" value="F:alkylated DNA binding"/>
    <property type="evidence" value="ECO:0007669"/>
    <property type="project" value="TreeGrafter"/>
</dbReference>